<dbReference type="EMBL" id="SDMP01000019">
    <property type="protein sequence ID" value="RYQ92254.1"/>
    <property type="molecule type" value="Genomic_DNA"/>
</dbReference>
<dbReference type="GO" id="GO:0000724">
    <property type="term" value="P:double-strand break repair via homologous recombination"/>
    <property type="evidence" value="ECO:0007669"/>
    <property type="project" value="UniProtKB-ARBA"/>
</dbReference>
<gene>
    <name evidence="4" type="ORF">Ahy_B09g098441</name>
</gene>
<feature type="compositionally biased region" description="Basic and acidic residues" evidence="3">
    <location>
        <begin position="134"/>
        <end position="149"/>
    </location>
</feature>
<protein>
    <recommendedName>
        <fullName evidence="6">Chaperone DnaJ C-terminal domain-containing protein</fullName>
    </recommendedName>
</protein>
<dbReference type="InterPro" id="IPR002164">
    <property type="entry name" value="NAP_family"/>
</dbReference>
<sequence>MQCFEIVNGVIEVEGIAEEKTAGAEEDEEKGVPAFWLNAMKNNEVLADEVMVQEIEILKIEVMPGWRKGTKIKFEGKGDEKPGYLLVEIPLKLEALEQSRADPKQEGDKGTTEGMAGRTEIAPVTMEQSCATEKGGKPGDDGTELRDSAFKAERVAARWWNRAAR</sequence>
<dbReference type="STRING" id="3818.A0A444XRV4"/>
<organism evidence="4 5">
    <name type="scientific">Arachis hypogaea</name>
    <name type="common">Peanut</name>
    <dbReference type="NCBI Taxonomy" id="3818"/>
    <lineage>
        <taxon>Eukaryota</taxon>
        <taxon>Viridiplantae</taxon>
        <taxon>Streptophyta</taxon>
        <taxon>Embryophyta</taxon>
        <taxon>Tracheophyta</taxon>
        <taxon>Spermatophyta</taxon>
        <taxon>Magnoliopsida</taxon>
        <taxon>eudicotyledons</taxon>
        <taxon>Gunneridae</taxon>
        <taxon>Pentapetalae</taxon>
        <taxon>rosids</taxon>
        <taxon>fabids</taxon>
        <taxon>Fabales</taxon>
        <taxon>Fabaceae</taxon>
        <taxon>Papilionoideae</taxon>
        <taxon>50 kb inversion clade</taxon>
        <taxon>dalbergioids sensu lato</taxon>
        <taxon>Dalbergieae</taxon>
        <taxon>Pterocarpus clade</taxon>
        <taxon>Arachis</taxon>
    </lineage>
</organism>
<proteinExistence type="inferred from homology"/>
<evidence type="ECO:0000313" key="4">
    <source>
        <dbReference type="EMBL" id="RYQ92254.1"/>
    </source>
</evidence>
<name>A0A444XRV4_ARAHY</name>
<dbReference type="Gene3D" id="2.60.260.20">
    <property type="entry name" value="Urease metallochaperone UreE, N-terminal domain"/>
    <property type="match status" value="1"/>
</dbReference>
<keyword evidence="2" id="KW-0143">Chaperone</keyword>
<evidence type="ECO:0000256" key="1">
    <source>
        <dbReference type="ARBA" id="ARBA00009947"/>
    </source>
</evidence>
<evidence type="ECO:0000256" key="2">
    <source>
        <dbReference type="ARBA" id="ARBA00023186"/>
    </source>
</evidence>
<dbReference type="Proteomes" id="UP000289738">
    <property type="component" value="Chromosome B09"/>
</dbReference>
<comment type="similarity">
    <text evidence="1">Belongs to the nucleosome assembly protein (NAP) family.</text>
</comment>
<keyword evidence="5" id="KW-1185">Reference proteome</keyword>
<evidence type="ECO:0000313" key="5">
    <source>
        <dbReference type="Proteomes" id="UP000289738"/>
    </source>
</evidence>
<dbReference type="SUPFAM" id="SSF143113">
    <property type="entry name" value="NAP-like"/>
    <property type="match status" value="1"/>
</dbReference>
<comment type="caution">
    <text evidence="4">The sequence shown here is derived from an EMBL/GenBank/DDBJ whole genome shotgun (WGS) entry which is preliminary data.</text>
</comment>
<accession>A0A444XRV4</accession>
<feature type="region of interest" description="Disordered" evidence="3">
    <location>
        <begin position="97"/>
        <end position="149"/>
    </location>
</feature>
<dbReference type="AlphaFoldDB" id="A0A444XRV4"/>
<dbReference type="GO" id="GO:0005634">
    <property type="term" value="C:nucleus"/>
    <property type="evidence" value="ECO:0007669"/>
    <property type="project" value="InterPro"/>
</dbReference>
<feature type="compositionally biased region" description="Basic and acidic residues" evidence="3">
    <location>
        <begin position="97"/>
        <end position="111"/>
    </location>
</feature>
<dbReference type="Pfam" id="PF00956">
    <property type="entry name" value="NAP"/>
    <property type="match status" value="1"/>
</dbReference>
<dbReference type="GO" id="GO:0006334">
    <property type="term" value="P:nucleosome assembly"/>
    <property type="evidence" value="ECO:0007669"/>
    <property type="project" value="InterPro"/>
</dbReference>
<evidence type="ECO:0000256" key="3">
    <source>
        <dbReference type="SAM" id="MobiDB-lite"/>
    </source>
</evidence>
<dbReference type="GO" id="GO:0042393">
    <property type="term" value="F:histone binding"/>
    <property type="evidence" value="ECO:0007669"/>
    <property type="project" value="UniProtKB-ARBA"/>
</dbReference>
<evidence type="ECO:0008006" key="6">
    <source>
        <dbReference type="Google" id="ProtNLM"/>
    </source>
</evidence>
<reference evidence="4 5" key="1">
    <citation type="submission" date="2019-01" db="EMBL/GenBank/DDBJ databases">
        <title>Sequencing of cultivated peanut Arachis hypogaea provides insights into genome evolution and oil improvement.</title>
        <authorList>
            <person name="Chen X."/>
        </authorList>
    </citation>
    <scope>NUCLEOTIDE SEQUENCE [LARGE SCALE GENOMIC DNA]</scope>
    <source>
        <strain evidence="5">cv. Fuhuasheng</strain>
        <tissue evidence="4">Leaves</tissue>
    </source>
</reference>
<dbReference type="InterPro" id="IPR037231">
    <property type="entry name" value="NAP-like_sf"/>
</dbReference>